<reference evidence="2" key="1">
    <citation type="journal article" date="2017" name="Nat. Microbiol.">
        <title>Global analysis of biosynthetic gene clusters reveals vast potential of secondary metabolite production in Penicillium species.</title>
        <authorList>
            <person name="Nielsen J.C."/>
            <person name="Grijseels S."/>
            <person name="Prigent S."/>
            <person name="Ji B."/>
            <person name="Dainat J."/>
            <person name="Nielsen K.F."/>
            <person name="Frisvad J.C."/>
            <person name="Workman M."/>
            <person name="Nielsen J."/>
        </authorList>
    </citation>
    <scope>NUCLEOTIDE SEQUENCE [LARGE SCALE GENOMIC DNA]</scope>
    <source>
        <strain evidence="2">IBT 29525</strain>
    </source>
</reference>
<evidence type="ECO:0000313" key="1">
    <source>
        <dbReference type="EMBL" id="OQD97706.1"/>
    </source>
</evidence>
<dbReference type="AlphaFoldDB" id="A0A1V6R917"/>
<proteinExistence type="predicted"/>
<sequence>MVPFPRGWRVFGGLACPAGRPCSQLLGDHVISPPPRSWGIAEGGMVGLLNTQMATFVPCGQPLGDDIMLESPRGWLVFLLRAQQADHADGIRCTIMPAPGRSYNVPCSQELPCCCRWHGRPAEHGDGSFVPCGQPLGDDIMLESPRGWLVFLLRVQRTNHADGVVLVGPLNTQMAAAVPCFQPLGDIMLESPRGWLVFLLRAQQADHADGIRCTIMPAPGRPYNVPCSQELPCCCRWHGRPAEHGDGSFVPCGQPLGDDIMLESPRGWLVFLLRAQQADHADGIRCTIMPAPGRSYNTLRSQELACCWWNCMAGLLNTQAVLYIVIVV</sequence>
<evidence type="ECO:0000313" key="2">
    <source>
        <dbReference type="Proteomes" id="UP000191612"/>
    </source>
</evidence>
<dbReference type="Proteomes" id="UP000191612">
    <property type="component" value="Unassembled WGS sequence"/>
</dbReference>
<name>A0A1V6R917_9EURO</name>
<protein>
    <submittedName>
        <fullName evidence="1">Uncharacterized protein</fullName>
    </submittedName>
</protein>
<accession>A0A1V6R917</accession>
<dbReference type="EMBL" id="MDYO01000011">
    <property type="protein sequence ID" value="OQD97706.1"/>
    <property type="molecule type" value="Genomic_DNA"/>
</dbReference>
<comment type="caution">
    <text evidence="1">The sequence shown here is derived from an EMBL/GenBank/DDBJ whole genome shotgun (WGS) entry which is preliminary data.</text>
</comment>
<gene>
    <name evidence="1" type="ORF">PENSOL_c011G04869</name>
</gene>
<organism evidence="1 2">
    <name type="scientific">Penicillium solitum</name>
    <dbReference type="NCBI Taxonomy" id="60172"/>
    <lineage>
        <taxon>Eukaryota</taxon>
        <taxon>Fungi</taxon>
        <taxon>Dikarya</taxon>
        <taxon>Ascomycota</taxon>
        <taxon>Pezizomycotina</taxon>
        <taxon>Eurotiomycetes</taxon>
        <taxon>Eurotiomycetidae</taxon>
        <taxon>Eurotiales</taxon>
        <taxon>Aspergillaceae</taxon>
        <taxon>Penicillium</taxon>
    </lineage>
</organism>
<keyword evidence="2" id="KW-1185">Reference proteome</keyword>